<dbReference type="Gene3D" id="3.40.50.300">
    <property type="entry name" value="P-loop containing nucleotide triphosphate hydrolases"/>
    <property type="match status" value="1"/>
</dbReference>
<keyword evidence="2" id="KW-1185">Reference proteome</keyword>
<evidence type="ECO:0000313" key="1">
    <source>
        <dbReference type="EMBL" id="GAA5482002.1"/>
    </source>
</evidence>
<dbReference type="Pfam" id="PF07931">
    <property type="entry name" value="CPT"/>
    <property type="match status" value="1"/>
</dbReference>
<dbReference type="PIRSF" id="PIRSF007531">
    <property type="entry name" value="CPT"/>
    <property type="match status" value="1"/>
</dbReference>
<evidence type="ECO:0000313" key="2">
    <source>
        <dbReference type="Proteomes" id="UP001476282"/>
    </source>
</evidence>
<dbReference type="InterPro" id="IPR012853">
    <property type="entry name" value="CPT"/>
</dbReference>
<comment type="caution">
    <text evidence="1">The sequence shown here is derived from an EMBL/GenBank/DDBJ whole genome shotgun (WGS) entry which is preliminary data.</text>
</comment>
<dbReference type="SUPFAM" id="SSF52540">
    <property type="entry name" value="P-loop containing nucleoside triphosphate hydrolases"/>
    <property type="match status" value="1"/>
</dbReference>
<reference evidence="1 2" key="1">
    <citation type="submission" date="2024-02" db="EMBL/GenBank/DDBJ databases">
        <title>Haloferula sargassicola NBRC 104335.</title>
        <authorList>
            <person name="Ichikawa N."/>
            <person name="Katano-Makiyama Y."/>
            <person name="Hidaka K."/>
        </authorList>
    </citation>
    <scope>NUCLEOTIDE SEQUENCE [LARGE SCALE GENOMIC DNA]</scope>
    <source>
        <strain evidence="1 2">NBRC 104335</strain>
    </source>
</reference>
<dbReference type="InterPro" id="IPR027417">
    <property type="entry name" value="P-loop_NTPase"/>
</dbReference>
<name>A0ABP9UMS3_9BACT</name>
<protein>
    <submittedName>
        <fullName evidence="1">O-phosphotransferase Rv2636</fullName>
    </submittedName>
</protein>
<organism evidence="1 2">
    <name type="scientific">Haloferula sargassicola</name>
    <dbReference type="NCBI Taxonomy" id="490096"/>
    <lineage>
        <taxon>Bacteria</taxon>
        <taxon>Pseudomonadati</taxon>
        <taxon>Verrucomicrobiota</taxon>
        <taxon>Verrucomicrobiia</taxon>
        <taxon>Verrucomicrobiales</taxon>
        <taxon>Verrucomicrobiaceae</taxon>
        <taxon>Haloferula</taxon>
    </lineage>
</organism>
<gene>
    <name evidence="1" type="ORF">Hsar01_01217</name>
</gene>
<dbReference type="Proteomes" id="UP001476282">
    <property type="component" value="Unassembled WGS sequence"/>
</dbReference>
<dbReference type="RefSeq" id="WP_353566139.1">
    <property type="nucleotide sequence ID" value="NZ_BAABRI010000005.1"/>
</dbReference>
<accession>A0ABP9UMS3</accession>
<proteinExistence type="predicted"/>
<dbReference type="EMBL" id="BAABRI010000005">
    <property type="protein sequence ID" value="GAA5482002.1"/>
    <property type="molecule type" value="Genomic_DNA"/>
</dbReference>
<sequence>MNRPTAIFLNGTSSSGKTTLATAFQDAMVSPALYVSNDKFIFMAPRHVLKNDSVRPSVLLPLLSAFHQSLPIIARCGFPMIIDHVIEKKDWMDEIALALKDVPTFFVKVTCPLEELERREIARGDRQIGFARMQSTLVHGFCDYDAEVDTYHQSITQNVAILKGLLESGREPVALDRYRGKLAHES</sequence>